<feature type="domain" description="Recombinase-like" evidence="1">
    <location>
        <begin position="6"/>
        <end position="77"/>
    </location>
</feature>
<evidence type="ECO:0000313" key="3">
    <source>
        <dbReference type="Proteomes" id="UP000063429"/>
    </source>
</evidence>
<dbReference type="EMBL" id="CP011409">
    <property type="protein sequence ID" value="AKZ64563.1"/>
    <property type="molecule type" value="Genomic_DNA"/>
</dbReference>
<sequence>MVATVTEVYLNPHQARRRAPTQYEDLLGDSIERAYGAGITELAALVAHLNRTGPGCPYNNGVWTEENYQEEIARLAA</sequence>
<accession>A0ABN4I2W9</accession>
<organism evidence="2 3">
    <name type="scientific">Herbaspirillum hiltneri N3</name>
    <dbReference type="NCBI Taxonomy" id="1262470"/>
    <lineage>
        <taxon>Bacteria</taxon>
        <taxon>Pseudomonadati</taxon>
        <taxon>Pseudomonadota</taxon>
        <taxon>Betaproteobacteria</taxon>
        <taxon>Burkholderiales</taxon>
        <taxon>Oxalobacteraceae</taxon>
        <taxon>Herbaspirillum</taxon>
    </lineage>
</organism>
<evidence type="ECO:0000259" key="1">
    <source>
        <dbReference type="Pfam" id="PF20552"/>
    </source>
</evidence>
<proteinExistence type="predicted"/>
<protein>
    <recommendedName>
        <fullName evidence="1">Recombinase-like domain-containing protein</fullName>
    </recommendedName>
</protein>
<name>A0ABN4I2W9_9BURK</name>
<dbReference type="InterPro" id="IPR046789">
    <property type="entry name" value="HTH_62"/>
</dbReference>
<dbReference type="RefSeq" id="WP_053200201.1">
    <property type="nucleotide sequence ID" value="NZ_CP011409.1"/>
</dbReference>
<dbReference type="Pfam" id="PF20552">
    <property type="entry name" value="HTH_62"/>
    <property type="match status" value="1"/>
</dbReference>
<reference evidence="3" key="1">
    <citation type="journal article" date="2015" name="Genome Announc.">
        <title>Complete Genome Sequence of Herbaspirillum hiltneri N3 (DSM 17495), Isolated from Surface-Sterilized Wheat Roots.</title>
        <authorList>
            <person name="Guizelini D."/>
            <person name="Saizaki P.M."/>
            <person name="Coimbra N.A."/>
            <person name="Weiss V.A."/>
            <person name="Faoro H."/>
            <person name="Sfeir M.Z."/>
            <person name="Baura V.A."/>
            <person name="Monteiro R.A."/>
            <person name="Chubatsu L.S."/>
            <person name="Souza E.M."/>
            <person name="Cruz L.M."/>
            <person name="Pedrosa F.O."/>
            <person name="Raittz R.T."/>
            <person name="Marchaukoski J.N."/>
            <person name="Steffens M.B."/>
        </authorList>
    </citation>
    <scope>NUCLEOTIDE SEQUENCE [LARGE SCALE GENOMIC DNA]</scope>
    <source>
        <strain evidence="3">N3</strain>
    </source>
</reference>
<keyword evidence="3" id="KW-1185">Reference proteome</keyword>
<gene>
    <name evidence="2" type="ORF">F506_19605</name>
</gene>
<dbReference type="Proteomes" id="UP000063429">
    <property type="component" value="Chromosome"/>
</dbReference>
<evidence type="ECO:0000313" key="2">
    <source>
        <dbReference type="EMBL" id="AKZ64563.1"/>
    </source>
</evidence>